<evidence type="ECO:0000313" key="3">
    <source>
        <dbReference type="EMBL" id="KAF8788721.1"/>
    </source>
</evidence>
<sequence>MMAENEEKVLKFIWKIENYSYCWSTSNSLQSPDFQMDVYEGSSWCLKLYPRGVPLCENYISIHLARLSSSSGPLGISVDYEISLLRPDGTAEYVKETKDRCFRKGHTFGFDNLAVRDEVFWMKRSILLPQDILTVQCRIFPKDTHLKSSTTIIAKTHLELERYVFHWKSEKCFSEKLNEFNTLKFLNDRHHLALKLYWRLAEGREYLYIYFSNFHDLKIFHCKLCLLDSNESISQCILDEHIDSGQSDFRLIAADEIREKKSIFLPNDKLNLHCDFTCYFGIQCNQIETVAFDNTIFSVIKDKETSSEVETTSANNRPCSCTNIYASFKKDFQTFYQEEMLCDFTLKVGNENIQAHKAVLAARSPVFKAMLTSNMRENEKNLVEISDLDADTVRCMLTFLYSDTTGDLDWEAARKLYFAADKYEIMKLKRICSDILKRNLSVSSAGATLSLANLHADDNLKDLTLNFIFKHDAEVICSMEWKEFMAEEAHLAAEAMRYIFMKKQKIKENSNCMY</sequence>
<comment type="caution">
    <text evidence="3">The sequence shown here is derived from an EMBL/GenBank/DDBJ whole genome shotgun (WGS) entry which is preliminary data.</text>
</comment>
<dbReference type="Pfam" id="PF00651">
    <property type="entry name" value="BTB"/>
    <property type="match status" value="1"/>
</dbReference>
<dbReference type="PANTHER" id="PTHR24413">
    <property type="entry name" value="SPECKLE-TYPE POZ PROTEIN"/>
    <property type="match status" value="1"/>
</dbReference>
<dbReference type="InterPro" id="IPR011333">
    <property type="entry name" value="SKP1/BTB/POZ_sf"/>
</dbReference>
<reference evidence="3" key="2">
    <citation type="submission" date="2020-06" db="EMBL/GenBank/DDBJ databases">
        <authorList>
            <person name="Sheffer M."/>
        </authorList>
    </citation>
    <scope>NUCLEOTIDE SEQUENCE</scope>
</reference>
<dbReference type="Gene3D" id="2.60.210.10">
    <property type="entry name" value="Apoptosis, Tumor Necrosis Factor Receptor Associated Protein 2, Chain A"/>
    <property type="match status" value="1"/>
</dbReference>
<dbReference type="PROSITE" id="PS50097">
    <property type="entry name" value="BTB"/>
    <property type="match status" value="1"/>
</dbReference>
<evidence type="ECO:0000259" key="1">
    <source>
        <dbReference type="PROSITE" id="PS50097"/>
    </source>
</evidence>
<dbReference type="SUPFAM" id="SSF54695">
    <property type="entry name" value="POZ domain"/>
    <property type="match status" value="1"/>
</dbReference>
<feature type="domain" description="BTB" evidence="1">
    <location>
        <begin position="342"/>
        <end position="403"/>
    </location>
</feature>
<evidence type="ECO:0000313" key="4">
    <source>
        <dbReference type="Proteomes" id="UP000807504"/>
    </source>
</evidence>
<reference evidence="3" key="1">
    <citation type="journal article" date="2020" name="bioRxiv">
        <title>Chromosome-level reference genome of the European wasp spider Argiope bruennichi: a resource for studies on range expansion and evolutionary adaptation.</title>
        <authorList>
            <person name="Sheffer M.M."/>
            <person name="Hoppe A."/>
            <person name="Krehenwinkel H."/>
            <person name="Uhl G."/>
            <person name="Kuss A.W."/>
            <person name="Jensen L."/>
            <person name="Jensen C."/>
            <person name="Gillespie R.G."/>
            <person name="Hoff K.J."/>
            <person name="Prost S."/>
        </authorList>
    </citation>
    <scope>NUCLEOTIDE SEQUENCE</scope>
</reference>
<dbReference type="Gene3D" id="1.25.40.420">
    <property type="match status" value="1"/>
</dbReference>
<dbReference type="PROSITE" id="PS50144">
    <property type="entry name" value="MATH"/>
    <property type="match status" value="1"/>
</dbReference>
<protein>
    <submittedName>
        <fullName evidence="3">TD and POZ domain-containing protein 3</fullName>
    </submittedName>
</protein>
<dbReference type="EMBL" id="JABXBU010000012">
    <property type="protein sequence ID" value="KAF8788721.1"/>
    <property type="molecule type" value="Genomic_DNA"/>
</dbReference>
<dbReference type="GO" id="GO:0030163">
    <property type="term" value="P:protein catabolic process"/>
    <property type="evidence" value="ECO:0007669"/>
    <property type="project" value="UniProtKB-ARBA"/>
</dbReference>
<dbReference type="CDD" id="cd00121">
    <property type="entry name" value="MATH"/>
    <property type="match status" value="1"/>
</dbReference>
<feature type="domain" description="MATH" evidence="2">
    <location>
        <begin position="9"/>
        <end position="139"/>
    </location>
</feature>
<dbReference type="AlphaFoldDB" id="A0A8T0FCS3"/>
<dbReference type="SMART" id="SM00225">
    <property type="entry name" value="BTB"/>
    <property type="match status" value="1"/>
</dbReference>
<name>A0A8T0FCS3_ARGBR</name>
<dbReference type="Gene3D" id="3.30.710.10">
    <property type="entry name" value="Potassium Channel Kv1.1, Chain A"/>
    <property type="match status" value="1"/>
</dbReference>
<accession>A0A8T0FCS3</accession>
<dbReference type="Pfam" id="PF22486">
    <property type="entry name" value="MATH_2"/>
    <property type="match status" value="1"/>
</dbReference>
<gene>
    <name evidence="3" type="ORF">HNY73_006730</name>
</gene>
<dbReference type="InterPro" id="IPR002083">
    <property type="entry name" value="MATH/TRAF_dom"/>
</dbReference>
<dbReference type="InterPro" id="IPR000210">
    <property type="entry name" value="BTB/POZ_dom"/>
</dbReference>
<organism evidence="3 4">
    <name type="scientific">Argiope bruennichi</name>
    <name type="common">Wasp spider</name>
    <name type="synonym">Aranea bruennichi</name>
    <dbReference type="NCBI Taxonomy" id="94029"/>
    <lineage>
        <taxon>Eukaryota</taxon>
        <taxon>Metazoa</taxon>
        <taxon>Ecdysozoa</taxon>
        <taxon>Arthropoda</taxon>
        <taxon>Chelicerata</taxon>
        <taxon>Arachnida</taxon>
        <taxon>Araneae</taxon>
        <taxon>Araneomorphae</taxon>
        <taxon>Entelegynae</taxon>
        <taxon>Araneoidea</taxon>
        <taxon>Araneidae</taxon>
        <taxon>Argiope</taxon>
    </lineage>
</organism>
<proteinExistence type="predicted"/>
<dbReference type="Proteomes" id="UP000807504">
    <property type="component" value="Unassembled WGS sequence"/>
</dbReference>
<keyword evidence="4" id="KW-1185">Reference proteome</keyword>
<dbReference type="SUPFAM" id="SSF49599">
    <property type="entry name" value="TRAF domain-like"/>
    <property type="match status" value="1"/>
</dbReference>
<dbReference type="CDD" id="cd18186">
    <property type="entry name" value="BTB_POZ_ZBTB_KLHL-like"/>
    <property type="match status" value="1"/>
</dbReference>
<dbReference type="InterPro" id="IPR008974">
    <property type="entry name" value="TRAF-like"/>
</dbReference>
<evidence type="ECO:0000259" key="2">
    <source>
        <dbReference type="PROSITE" id="PS50144"/>
    </source>
</evidence>